<proteinExistence type="predicted"/>
<evidence type="ECO:0000259" key="1">
    <source>
        <dbReference type="Pfam" id="PF09743"/>
    </source>
</evidence>
<evidence type="ECO:0000313" key="3">
    <source>
        <dbReference type="Proteomes" id="UP001152607"/>
    </source>
</evidence>
<evidence type="ECO:0000313" key="2">
    <source>
        <dbReference type="EMBL" id="CAI6335785.1"/>
    </source>
</evidence>
<feature type="domain" description="E3 UFM1-protein ligase 1-like N-terminal" evidence="1">
    <location>
        <begin position="46"/>
        <end position="235"/>
    </location>
</feature>
<dbReference type="AlphaFoldDB" id="A0A9W4UGY4"/>
<accession>A0A9W4UGY4</accession>
<dbReference type="Pfam" id="PF09743">
    <property type="entry name" value="E3_UFM1_ligase"/>
    <property type="match status" value="1"/>
</dbReference>
<protein>
    <recommendedName>
        <fullName evidence="1">E3 UFM1-protein ligase 1-like N-terminal domain-containing protein</fullName>
    </recommendedName>
</protein>
<keyword evidence="3" id="KW-1185">Reference proteome</keyword>
<gene>
    <name evidence="2" type="ORF">PDIGIT_LOCUS8870</name>
</gene>
<sequence>MFSLLQSRNVAAGSDASAKMFSDQDIHDIFESLPPLESRKSGTANFLPDLILTNSGGGFVTATHLLQSFEDIISKEKNRVSFSALASQLDVDQDVILHLVQACPQLALLSENQSMVIAAEERQSMVRDLCSTLNHQIVDKNLFSKDHNVSQSSMDTLIRSGDLGERVHEIDGHLVSETYQQDLTTEIREKIKSSLMTLEPLTISSSCLIGAPPMTFTRGTFYQLLETEALTSQIIVTEEANSIRFMSRQLIVEDSQKIISELETGTLRYIDKREFASRFDALYTSSYEVDELFAASPVAFNDDHYAISQPYISDRVALDLTSLEENSGYLNIHSDWFQSELPQLTTDKIASSLTERLMSLSSPFPDNLRHVGSILFTSSSYDESVKELFNSTESLAKEQASRDVPIKEMKFHMKDILHAIPALARDVIVLSKDEKLERSLNDHFWATISHVESQNESEFAAFWTKRVVSRQTNHYEALESIEDQKLRDQLTELLSSYIRKELVPDTLSKARSQGLMRSNKTTKNAQRLESSLLSGKKDLTDVLSAVERFEKKQEISGLDTTSKAEAKSTMVADMVRRIQKPKNDGPLLFLTLVVILTARYHPGVVYATGKFAPKLLKQLKVNLSAEDYENLEKWKEMAKSGTLGSEEQKLMAHMVE</sequence>
<dbReference type="EMBL" id="CAOQHR010000006">
    <property type="protein sequence ID" value="CAI6335785.1"/>
    <property type="molecule type" value="Genomic_DNA"/>
</dbReference>
<comment type="caution">
    <text evidence="2">The sequence shown here is derived from an EMBL/GenBank/DDBJ whole genome shotgun (WGS) entry which is preliminary data.</text>
</comment>
<dbReference type="Proteomes" id="UP001152607">
    <property type="component" value="Unassembled WGS sequence"/>
</dbReference>
<name>A0A9W4UGY4_9PLEO</name>
<reference evidence="2" key="1">
    <citation type="submission" date="2023-01" db="EMBL/GenBank/DDBJ databases">
        <authorList>
            <person name="Van Ghelder C."/>
            <person name="Rancurel C."/>
        </authorList>
    </citation>
    <scope>NUCLEOTIDE SEQUENCE</scope>
    <source>
        <strain evidence="2">CNCM I-4278</strain>
    </source>
</reference>
<dbReference type="InterPro" id="IPR056579">
    <property type="entry name" value="Ufl1_N"/>
</dbReference>
<organism evidence="2 3">
    <name type="scientific">Periconia digitata</name>
    <dbReference type="NCBI Taxonomy" id="1303443"/>
    <lineage>
        <taxon>Eukaryota</taxon>
        <taxon>Fungi</taxon>
        <taxon>Dikarya</taxon>
        <taxon>Ascomycota</taxon>
        <taxon>Pezizomycotina</taxon>
        <taxon>Dothideomycetes</taxon>
        <taxon>Pleosporomycetidae</taxon>
        <taxon>Pleosporales</taxon>
        <taxon>Massarineae</taxon>
        <taxon>Periconiaceae</taxon>
        <taxon>Periconia</taxon>
    </lineage>
</organism>
<dbReference type="OrthoDB" id="3935714at2759"/>